<evidence type="ECO:0000256" key="5">
    <source>
        <dbReference type="ARBA" id="ARBA00022573"/>
    </source>
</evidence>
<comment type="caution">
    <text evidence="9">The sequence shown here is derived from an EMBL/GenBank/DDBJ whole genome shotgun (WGS) entry which is preliminary data.</text>
</comment>
<evidence type="ECO:0000256" key="4">
    <source>
        <dbReference type="ARBA" id="ARBA00022475"/>
    </source>
</evidence>
<evidence type="ECO:0000256" key="8">
    <source>
        <dbReference type="ARBA" id="ARBA00023136"/>
    </source>
</evidence>
<organism evidence="9 10">
    <name type="scientific">Candidatus Desulfovibrio kirbyi</name>
    <dbReference type="NCBI Taxonomy" id="2696086"/>
    <lineage>
        <taxon>Bacteria</taxon>
        <taxon>Pseudomonadati</taxon>
        <taxon>Thermodesulfobacteriota</taxon>
        <taxon>Desulfovibrionia</taxon>
        <taxon>Desulfovibrionales</taxon>
        <taxon>Desulfovibrionaceae</taxon>
        <taxon>Desulfovibrio</taxon>
    </lineage>
</organism>
<evidence type="ECO:0000313" key="9">
    <source>
        <dbReference type="EMBL" id="GFH63484.1"/>
    </source>
</evidence>
<sequence>MDRLSCIFPYSVWECWWLAPLAFTIDLCFGDPKLLWNHPVCLLGRVLNALESPARSLLHAQTQGQIYGLGAPCCLTNRLPGCFCLLALVLCAALSVRAALAPPFLGTLAAVYFSWSGLALGSLLDAGRETLACVETDAGQQAREALSRLVSRDVSGMDSTLLRKTLADTLSENFTDAFLAPYFWLLVTGPVGLWCYKAVSTGDSMWGYLTERWRCLGWAFARCDDALAYIPARFSVVVLWLTDKI</sequence>
<proteinExistence type="inferred from homology"/>
<evidence type="ECO:0000256" key="6">
    <source>
        <dbReference type="ARBA" id="ARBA00022692"/>
    </source>
</evidence>
<dbReference type="Pfam" id="PF03186">
    <property type="entry name" value="CobD_Cbib"/>
    <property type="match status" value="1"/>
</dbReference>
<evidence type="ECO:0000256" key="3">
    <source>
        <dbReference type="ARBA" id="ARBA00006263"/>
    </source>
</evidence>
<protein>
    <submittedName>
        <fullName evidence="9">Cobalamin biosynthesis protein CbiB</fullName>
    </submittedName>
</protein>
<keyword evidence="6" id="KW-0812">Transmembrane</keyword>
<keyword evidence="4" id="KW-1003">Cell membrane</keyword>
<evidence type="ECO:0000256" key="2">
    <source>
        <dbReference type="ARBA" id="ARBA00004953"/>
    </source>
</evidence>
<evidence type="ECO:0000256" key="1">
    <source>
        <dbReference type="ARBA" id="ARBA00004651"/>
    </source>
</evidence>
<dbReference type="PANTHER" id="PTHR34308">
    <property type="entry name" value="COBALAMIN BIOSYNTHESIS PROTEIN CBIB"/>
    <property type="match status" value="1"/>
</dbReference>
<comment type="subcellular location">
    <subcellularLocation>
        <location evidence="1">Cell membrane</location>
        <topology evidence="1">Multi-pass membrane protein</topology>
    </subcellularLocation>
</comment>
<comment type="similarity">
    <text evidence="3">Belongs to the CobD/CbiB family.</text>
</comment>
<accession>A0A6L2R7P0</accession>
<dbReference type="AlphaFoldDB" id="A0A6L2R7P0"/>
<dbReference type="EMBL" id="BLLL01000034">
    <property type="protein sequence ID" value="GFH63484.1"/>
    <property type="molecule type" value="Genomic_DNA"/>
</dbReference>
<evidence type="ECO:0000313" key="10">
    <source>
        <dbReference type="Proteomes" id="UP000505077"/>
    </source>
</evidence>
<dbReference type="GO" id="GO:0009236">
    <property type="term" value="P:cobalamin biosynthetic process"/>
    <property type="evidence" value="ECO:0007669"/>
    <property type="project" value="UniProtKB-UniPathway"/>
</dbReference>
<dbReference type="InterPro" id="IPR004485">
    <property type="entry name" value="Cobalamin_biosynth_CobD/CbiB"/>
</dbReference>
<comment type="pathway">
    <text evidence="2">Cofactor biosynthesis; adenosylcobalamin biosynthesis.</text>
</comment>
<dbReference type="Proteomes" id="UP000505077">
    <property type="component" value="Unassembled WGS sequence"/>
</dbReference>
<keyword evidence="8" id="KW-0472">Membrane</keyword>
<dbReference type="UniPathway" id="UPA00148"/>
<keyword evidence="5" id="KW-0169">Cobalamin biosynthesis</keyword>
<dbReference type="PANTHER" id="PTHR34308:SF1">
    <property type="entry name" value="COBALAMIN BIOSYNTHESIS PROTEIN CBIB"/>
    <property type="match status" value="1"/>
</dbReference>
<dbReference type="GO" id="GO:0005886">
    <property type="term" value="C:plasma membrane"/>
    <property type="evidence" value="ECO:0007669"/>
    <property type="project" value="UniProtKB-SubCell"/>
</dbReference>
<dbReference type="GO" id="GO:0048472">
    <property type="term" value="F:threonine-phosphate decarboxylase activity"/>
    <property type="evidence" value="ECO:0007669"/>
    <property type="project" value="InterPro"/>
</dbReference>
<feature type="non-terminal residue" evidence="9">
    <location>
        <position position="245"/>
    </location>
</feature>
<evidence type="ECO:0000256" key="7">
    <source>
        <dbReference type="ARBA" id="ARBA00022989"/>
    </source>
</evidence>
<gene>
    <name evidence="9" type="primary">cbiB</name>
    <name evidence="9" type="ORF">ZNDK_1255</name>
</gene>
<name>A0A6L2R7P0_9BACT</name>
<reference evidence="9 10" key="1">
    <citation type="journal article" date="2020" name="ISME J.">
        <title>Parallel Reductive Genome Evolution in Desulfovibrio Ectosymbionts Independently Acquired by Trichonympha Protists in the Termite Gut.</title>
        <authorList>
            <person name="Takeuchi M."/>
            <person name="Kuwahara H."/>
            <person name="Murakami T."/>
            <person name="Takahashi K."/>
            <person name="Kajitani R."/>
            <person name="Toyoda A."/>
            <person name="Itoh T."/>
            <person name="Ohkuma M."/>
            <person name="Hongoh Y."/>
        </authorList>
    </citation>
    <scope>NUCLEOTIDE SEQUENCE [LARGE SCALE GENOMIC DNA]</scope>
    <source>
        <strain evidence="9">ZnDsv-02</strain>
    </source>
</reference>
<keyword evidence="7" id="KW-1133">Transmembrane helix</keyword>